<dbReference type="OrthoDB" id="1450972at2"/>
<dbReference type="EMBL" id="NBWU01000004">
    <property type="protein sequence ID" value="PCE63806.1"/>
    <property type="molecule type" value="Genomic_DNA"/>
</dbReference>
<organism evidence="1 2">
    <name type="scientific">Sediminicola luteus</name>
    <dbReference type="NCBI Taxonomy" id="319238"/>
    <lineage>
        <taxon>Bacteria</taxon>
        <taxon>Pseudomonadati</taxon>
        <taxon>Bacteroidota</taxon>
        <taxon>Flavobacteriia</taxon>
        <taxon>Flavobacteriales</taxon>
        <taxon>Flavobacteriaceae</taxon>
        <taxon>Sediminicola</taxon>
    </lineage>
</organism>
<sequence>MKSMTCKELGGGCDMRFSASTFEEIAQMSKEHGREMFQKGDKAHLQAMDNMKALMQSPEAMAQWFEAKKREFERLPSTV</sequence>
<proteinExistence type="predicted"/>
<dbReference type="RefSeq" id="WP_097442522.1">
    <property type="nucleotide sequence ID" value="NZ_NBWU01000004.1"/>
</dbReference>
<keyword evidence="2" id="KW-1185">Reference proteome</keyword>
<accession>A0A2A4G738</accession>
<reference evidence="1 2" key="1">
    <citation type="submission" date="2017-04" db="EMBL/GenBank/DDBJ databases">
        <title>A new member of the family Flavobacteriaceae isolated from ascidians.</title>
        <authorList>
            <person name="Chen L."/>
        </authorList>
    </citation>
    <scope>NUCLEOTIDE SEQUENCE [LARGE SCALE GENOMIC DNA]</scope>
    <source>
        <strain evidence="1 2">HQA918</strain>
    </source>
</reference>
<evidence type="ECO:0000313" key="2">
    <source>
        <dbReference type="Proteomes" id="UP000219559"/>
    </source>
</evidence>
<dbReference type="Pfam" id="PF06348">
    <property type="entry name" value="DUF1059"/>
    <property type="match status" value="1"/>
</dbReference>
<dbReference type="Proteomes" id="UP000219559">
    <property type="component" value="Unassembled WGS sequence"/>
</dbReference>
<protein>
    <submittedName>
        <fullName evidence="1">DUF1059 domain-containing protein</fullName>
    </submittedName>
</protein>
<comment type="caution">
    <text evidence="1">The sequence shown here is derived from an EMBL/GenBank/DDBJ whole genome shotgun (WGS) entry which is preliminary data.</text>
</comment>
<gene>
    <name evidence="1" type="ORF">B7P33_11085</name>
</gene>
<name>A0A2A4G738_9FLAO</name>
<evidence type="ECO:0000313" key="1">
    <source>
        <dbReference type="EMBL" id="PCE63806.1"/>
    </source>
</evidence>
<dbReference type="InterPro" id="IPR009409">
    <property type="entry name" value="DUF1059"/>
</dbReference>
<dbReference type="AlphaFoldDB" id="A0A2A4G738"/>